<dbReference type="AlphaFoldDB" id="A0A4S1CLM9"/>
<organism evidence="1 2">
    <name type="scientific">Geomonas terrae</name>
    <dbReference type="NCBI Taxonomy" id="2562681"/>
    <lineage>
        <taxon>Bacteria</taxon>
        <taxon>Pseudomonadati</taxon>
        <taxon>Thermodesulfobacteriota</taxon>
        <taxon>Desulfuromonadia</taxon>
        <taxon>Geobacterales</taxon>
        <taxon>Geobacteraceae</taxon>
        <taxon>Geomonas</taxon>
    </lineage>
</organism>
<keyword evidence="2" id="KW-1185">Reference proteome</keyword>
<name>A0A4S1CLM9_9BACT</name>
<accession>A0A4S1CLM9</accession>
<comment type="caution">
    <text evidence="1">The sequence shown here is derived from an EMBL/GenBank/DDBJ whole genome shotgun (WGS) entry which is preliminary data.</text>
</comment>
<reference evidence="1 2" key="1">
    <citation type="submission" date="2019-04" db="EMBL/GenBank/DDBJ databases">
        <title>Geobacter oryzae sp. nov., ferric-reducing bacteria isolated from paddy soil.</title>
        <authorList>
            <person name="Xu Z."/>
            <person name="Masuda Y."/>
            <person name="Itoh H."/>
            <person name="Senoo K."/>
        </authorList>
    </citation>
    <scope>NUCLEOTIDE SEQUENCE [LARGE SCALE GENOMIC DNA]</scope>
    <source>
        <strain evidence="1 2">Red111</strain>
    </source>
</reference>
<dbReference type="EMBL" id="SRSC01000001">
    <property type="protein sequence ID" value="TGU74688.1"/>
    <property type="molecule type" value="Genomic_DNA"/>
</dbReference>
<proteinExistence type="predicted"/>
<protein>
    <submittedName>
        <fullName evidence="1">Uncharacterized protein</fullName>
    </submittedName>
</protein>
<dbReference type="Proteomes" id="UP000306416">
    <property type="component" value="Unassembled WGS sequence"/>
</dbReference>
<gene>
    <name evidence="1" type="ORF">E4633_04285</name>
</gene>
<evidence type="ECO:0000313" key="1">
    <source>
        <dbReference type="EMBL" id="TGU74688.1"/>
    </source>
</evidence>
<sequence>MKLAAEIGFLWRDLGSEIIQKCVILKQQGVCGNLTWKSLKFRGNWLKVAYPAVGGDEAGLRGHGARVYIFLKQSNIEIGIRKYFDRKCQM</sequence>
<dbReference type="RefSeq" id="WP_135869015.1">
    <property type="nucleotide sequence ID" value="NZ_SRSC01000001.1"/>
</dbReference>
<evidence type="ECO:0000313" key="2">
    <source>
        <dbReference type="Proteomes" id="UP000306416"/>
    </source>
</evidence>